<feature type="compositionally biased region" description="Low complexity" evidence="2">
    <location>
        <begin position="401"/>
        <end position="445"/>
    </location>
</feature>
<organism evidence="4 5">
    <name type="scientific">Pseudozyma flocculosa</name>
    <dbReference type="NCBI Taxonomy" id="84751"/>
    <lineage>
        <taxon>Eukaryota</taxon>
        <taxon>Fungi</taxon>
        <taxon>Dikarya</taxon>
        <taxon>Basidiomycota</taxon>
        <taxon>Ustilaginomycotina</taxon>
        <taxon>Ustilaginomycetes</taxon>
        <taxon>Ustilaginales</taxon>
        <taxon>Ustilaginaceae</taxon>
        <taxon>Pseudozyma</taxon>
    </lineage>
</organism>
<feature type="region of interest" description="Disordered" evidence="2">
    <location>
        <begin position="504"/>
        <end position="542"/>
    </location>
</feature>
<evidence type="ECO:0000259" key="3">
    <source>
        <dbReference type="SMART" id="SM00385"/>
    </source>
</evidence>
<comment type="similarity">
    <text evidence="1">Belongs to the cyclin family.</text>
</comment>
<feature type="compositionally biased region" description="Low complexity" evidence="2">
    <location>
        <begin position="527"/>
        <end position="542"/>
    </location>
</feature>
<sequence length="728" mass="75786">MVPLQNPAVSGLSTVPASTASSSSLNTAAAAPITQTLSYLPYFTAGQLESLYAKQRGNKLAESKWHSNRNIATGFIQAVASRLGFPQRTTATAQLTYQRFHLFYPPSDFVLHEVALASLVLAAKLNDTPKKARDILLASYAFRFPELVKGDDDPAAGPSSGASLSAAAAVAGTKRKAPPSSRSADPASALASTSAIGTVSETDIDPAVLETDRKRIMALEKLLLESICFNFQLCAPSTLALVVKLCRRWSLPRCLARTAWRVAADLFRTPAPLQHPPHVIASASVYAAALLAVPPSSPAQPSPAHPPAQNGVSQDPRVIPDKAQSLEEAARGVVQRFSRAAWPPVESATATASTEETAAPRTTEHSSLERELKCHVEDVEEAIHDLLDLYLQQTSLLPSSLFAPSRNPAPSASSATPSPQSPADHLSDLLSSSPSSPSDLTASLAAGGGGPGGAAGRGGRKKLRQHEFSPPPLALLDWLNTYRYKMIRSKASRAAAAAAAAAAAGTTTTKQASSGGGSSGGGGGGPQTQAAAKQAPPASATSKMTSVLTDLKIYLRQIEYDRQKADDAYLLSRGYAAETVYPPLAPPVAPSGTTATTTMGGPVAAPSSGYGGSTSAGSAVPVQADATPPFLQVVLRRVGDATANAAAAAGTRLDDGQEATATSTATATRWMERIKRRKYVATNRILPLPVAAGSVVQPPPPQQLQLQQQQAVTPVVEGLITQATRYLF</sequence>
<accession>A0A5C3EXD9</accession>
<dbReference type="EMBL" id="OOIP01000004">
    <property type="protein sequence ID" value="SPO36276.1"/>
    <property type="molecule type" value="Genomic_DNA"/>
</dbReference>
<dbReference type="Proteomes" id="UP000323386">
    <property type="component" value="Unassembled WGS sequence"/>
</dbReference>
<feature type="compositionally biased region" description="Pro residues" evidence="2">
    <location>
        <begin position="296"/>
        <end position="306"/>
    </location>
</feature>
<dbReference type="GO" id="GO:0016538">
    <property type="term" value="F:cyclin-dependent protein serine/threonine kinase regulator activity"/>
    <property type="evidence" value="ECO:0007669"/>
    <property type="project" value="InterPro"/>
</dbReference>
<dbReference type="SUPFAM" id="SSF47954">
    <property type="entry name" value="Cyclin-like"/>
    <property type="match status" value="2"/>
</dbReference>
<dbReference type="GO" id="GO:0006357">
    <property type="term" value="P:regulation of transcription by RNA polymerase II"/>
    <property type="evidence" value="ECO:0007669"/>
    <property type="project" value="InterPro"/>
</dbReference>
<feature type="region of interest" description="Disordered" evidence="2">
    <location>
        <begin position="401"/>
        <end position="465"/>
    </location>
</feature>
<feature type="compositionally biased region" description="Low complexity" evidence="2">
    <location>
        <begin position="504"/>
        <end position="513"/>
    </location>
</feature>
<name>A0A5C3EXD9_9BASI</name>
<dbReference type="Pfam" id="PF00134">
    <property type="entry name" value="Cyclin_N"/>
    <property type="match status" value="1"/>
</dbReference>
<feature type="compositionally biased region" description="Gly residues" evidence="2">
    <location>
        <begin position="446"/>
        <end position="457"/>
    </location>
</feature>
<dbReference type="GO" id="GO:0016301">
    <property type="term" value="F:kinase activity"/>
    <property type="evidence" value="ECO:0007669"/>
    <property type="project" value="UniProtKB-KW"/>
</dbReference>
<dbReference type="OrthoDB" id="25002at2759"/>
<proteinExistence type="inferred from homology"/>
<gene>
    <name evidence="4" type="ORF">PSFLO_01747</name>
</gene>
<protein>
    <submittedName>
        <fullName evidence="4">Related to CTK2 - beta subunit of C-terminal domain kinase I</fullName>
    </submittedName>
</protein>
<keyword evidence="5" id="KW-1185">Reference proteome</keyword>
<feature type="domain" description="Cyclin-like" evidence="3">
    <location>
        <begin position="74"/>
        <end position="225"/>
    </location>
</feature>
<feature type="compositionally biased region" description="Gly residues" evidence="2">
    <location>
        <begin position="514"/>
        <end position="526"/>
    </location>
</feature>
<feature type="compositionally biased region" description="Low complexity" evidence="2">
    <location>
        <begin position="346"/>
        <end position="361"/>
    </location>
</feature>
<dbReference type="PANTHER" id="PTHR10026">
    <property type="entry name" value="CYCLIN"/>
    <property type="match status" value="1"/>
</dbReference>
<dbReference type="InterPro" id="IPR043198">
    <property type="entry name" value="Cyclin/Ssn8"/>
</dbReference>
<dbReference type="InterPro" id="IPR006671">
    <property type="entry name" value="Cyclin_N"/>
</dbReference>
<reference evidence="4 5" key="1">
    <citation type="submission" date="2018-03" db="EMBL/GenBank/DDBJ databases">
        <authorList>
            <person name="Guldener U."/>
        </authorList>
    </citation>
    <scope>NUCLEOTIDE SEQUENCE [LARGE SCALE GENOMIC DNA]</scope>
    <source>
        <strain evidence="4 5">DAOM196992</strain>
    </source>
</reference>
<evidence type="ECO:0000256" key="1">
    <source>
        <dbReference type="RuleBase" id="RU000383"/>
    </source>
</evidence>
<dbReference type="InterPro" id="IPR036915">
    <property type="entry name" value="Cyclin-like_sf"/>
</dbReference>
<evidence type="ECO:0000313" key="4">
    <source>
        <dbReference type="EMBL" id="SPO36276.1"/>
    </source>
</evidence>
<keyword evidence="4" id="KW-0418">Kinase</keyword>
<dbReference type="CDD" id="cd20546">
    <property type="entry name" value="CYCLIN_SpCG1C_ScCTK2-like_rpt2"/>
    <property type="match status" value="1"/>
</dbReference>
<dbReference type="Gene3D" id="1.10.472.10">
    <property type="entry name" value="Cyclin-like"/>
    <property type="match status" value="2"/>
</dbReference>
<dbReference type="SMART" id="SM00385">
    <property type="entry name" value="CYCLIN"/>
    <property type="match status" value="1"/>
</dbReference>
<dbReference type="InterPro" id="IPR013763">
    <property type="entry name" value="Cyclin-like_dom"/>
</dbReference>
<keyword evidence="4" id="KW-0808">Transferase</keyword>
<evidence type="ECO:0000256" key="2">
    <source>
        <dbReference type="SAM" id="MobiDB-lite"/>
    </source>
</evidence>
<keyword evidence="1" id="KW-0195">Cyclin</keyword>
<feature type="region of interest" description="Disordered" evidence="2">
    <location>
        <begin position="296"/>
        <end position="316"/>
    </location>
</feature>
<feature type="region of interest" description="Disordered" evidence="2">
    <location>
        <begin position="344"/>
        <end position="369"/>
    </location>
</feature>
<evidence type="ECO:0000313" key="5">
    <source>
        <dbReference type="Proteomes" id="UP000323386"/>
    </source>
</evidence>
<dbReference type="AlphaFoldDB" id="A0A5C3EXD9"/>